<keyword evidence="3" id="KW-1003">Cell membrane</keyword>
<reference evidence="10 11" key="2">
    <citation type="submission" date="2024-11" db="EMBL/GenBank/DDBJ databases">
        <title>Using genomics to understand microbial adaptation to soil warming.</title>
        <authorList>
            <person name="Deangelis K.M. PhD."/>
        </authorList>
    </citation>
    <scope>NUCLEOTIDE SEQUENCE [LARGE SCALE GENOMIC DNA]</scope>
    <source>
        <strain evidence="10 11">GAS97</strain>
    </source>
</reference>
<feature type="transmembrane region" description="Helical" evidence="8">
    <location>
        <begin position="189"/>
        <end position="210"/>
    </location>
</feature>
<feature type="transmembrane region" description="Helical" evidence="8">
    <location>
        <begin position="16"/>
        <end position="42"/>
    </location>
</feature>
<sequence length="273" mass="29190">MNHAGLQNKLASRAGLGVLSAFTGLFFVALIAPIVVVVLVSFTPGEALTVPVTAFSMRWYRRLWEYQPFVDSLITSLYLALSSSFIAILVAVPAAIGIGQSRSRVATALTTFLLAPIAIPALVIGLSLLYFLSNIGIGVSYAALLIAHTVVSVPYVMRTTLATYRNTHASYREAASVLGASSWQTFRHVTLPLIAPGIFAGALFSILVSLDNLGVSYFFGTANVTTLPVVMLSYLQNQFDPAIAAVSTVQMAITVVLLLIVEKTYGLRSLTTQ</sequence>
<keyword evidence="2 8" id="KW-0813">Transport</keyword>
<evidence type="ECO:0000256" key="4">
    <source>
        <dbReference type="ARBA" id="ARBA00022519"/>
    </source>
</evidence>
<keyword evidence="11" id="KW-1185">Reference proteome</keyword>
<evidence type="ECO:0000256" key="6">
    <source>
        <dbReference type="ARBA" id="ARBA00022989"/>
    </source>
</evidence>
<evidence type="ECO:0000256" key="1">
    <source>
        <dbReference type="ARBA" id="ARBA00004429"/>
    </source>
</evidence>
<dbReference type="PANTHER" id="PTHR43357">
    <property type="entry name" value="INNER MEMBRANE ABC TRANSPORTER PERMEASE PROTEIN YDCV"/>
    <property type="match status" value="1"/>
</dbReference>
<evidence type="ECO:0000256" key="2">
    <source>
        <dbReference type="ARBA" id="ARBA00022448"/>
    </source>
</evidence>
<dbReference type="InterPro" id="IPR035906">
    <property type="entry name" value="MetI-like_sf"/>
</dbReference>
<organism evidence="10 11">
    <name type="scientific">Caballeronia udeis</name>
    <dbReference type="NCBI Taxonomy" id="1232866"/>
    <lineage>
        <taxon>Bacteria</taxon>
        <taxon>Pseudomonadati</taxon>
        <taxon>Pseudomonadota</taxon>
        <taxon>Betaproteobacteria</taxon>
        <taxon>Burkholderiales</taxon>
        <taxon>Burkholderiaceae</taxon>
        <taxon>Caballeronia</taxon>
    </lineage>
</organism>
<keyword evidence="7 8" id="KW-0472">Membrane</keyword>
<evidence type="ECO:0000259" key="9">
    <source>
        <dbReference type="PROSITE" id="PS50928"/>
    </source>
</evidence>
<dbReference type="EMBL" id="JBIYDN010000016">
    <property type="protein sequence ID" value="MFK4444896.1"/>
    <property type="molecule type" value="Genomic_DNA"/>
</dbReference>
<dbReference type="CDD" id="cd06261">
    <property type="entry name" value="TM_PBP2"/>
    <property type="match status" value="1"/>
</dbReference>
<accession>A0ABW8MR29</accession>
<evidence type="ECO:0000256" key="5">
    <source>
        <dbReference type="ARBA" id="ARBA00022692"/>
    </source>
</evidence>
<evidence type="ECO:0000313" key="10">
    <source>
        <dbReference type="EMBL" id="MFK4444896.1"/>
    </source>
</evidence>
<comment type="caution">
    <text evidence="10">The sequence shown here is derived from an EMBL/GenBank/DDBJ whole genome shotgun (WGS) entry which is preliminary data.</text>
</comment>
<comment type="subcellular location">
    <subcellularLocation>
        <location evidence="1">Cell inner membrane</location>
        <topology evidence="1">Multi-pass membrane protein</topology>
    </subcellularLocation>
    <subcellularLocation>
        <location evidence="8">Cell membrane</location>
        <topology evidence="8">Multi-pass membrane protein</topology>
    </subcellularLocation>
</comment>
<keyword evidence="6 8" id="KW-1133">Transmembrane helix</keyword>
<dbReference type="SUPFAM" id="SSF161098">
    <property type="entry name" value="MetI-like"/>
    <property type="match status" value="1"/>
</dbReference>
<evidence type="ECO:0000256" key="7">
    <source>
        <dbReference type="ARBA" id="ARBA00023136"/>
    </source>
</evidence>
<dbReference type="PROSITE" id="PS50928">
    <property type="entry name" value="ABC_TM1"/>
    <property type="match status" value="1"/>
</dbReference>
<feature type="domain" description="ABC transmembrane type-1" evidence="9">
    <location>
        <begin position="73"/>
        <end position="261"/>
    </location>
</feature>
<feature type="transmembrane region" description="Helical" evidence="8">
    <location>
        <begin position="242"/>
        <end position="261"/>
    </location>
</feature>
<proteinExistence type="inferred from homology"/>
<reference evidence="10 11" key="1">
    <citation type="submission" date="2024-10" db="EMBL/GenBank/DDBJ databases">
        <authorList>
            <person name="Deangelis K."/>
            <person name="Huntemann M."/>
            <person name="Clum A."/>
            <person name="Wang J."/>
            <person name="Palaniappan K."/>
            <person name="Ritter S."/>
            <person name="Chen I.-M."/>
            <person name="Stamatis D."/>
            <person name="Reddy T."/>
            <person name="O'Malley R."/>
            <person name="Daum C."/>
            <person name="Ng V."/>
            <person name="Ivanova N."/>
            <person name="Kyrpides N."/>
            <person name="Woyke T."/>
        </authorList>
    </citation>
    <scope>NUCLEOTIDE SEQUENCE [LARGE SCALE GENOMIC DNA]</scope>
    <source>
        <strain evidence="10 11">GAS97</strain>
    </source>
</reference>
<dbReference type="Gene3D" id="1.10.3720.10">
    <property type="entry name" value="MetI-like"/>
    <property type="match status" value="1"/>
</dbReference>
<comment type="similarity">
    <text evidence="8">Belongs to the binding-protein-dependent transport system permease family.</text>
</comment>
<feature type="transmembrane region" description="Helical" evidence="8">
    <location>
        <begin position="108"/>
        <end position="132"/>
    </location>
</feature>
<name>A0ABW8MR29_9BURK</name>
<dbReference type="InterPro" id="IPR000515">
    <property type="entry name" value="MetI-like"/>
</dbReference>
<keyword evidence="4" id="KW-0997">Cell inner membrane</keyword>
<feature type="transmembrane region" description="Helical" evidence="8">
    <location>
        <begin position="216"/>
        <end position="235"/>
    </location>
</feature>
<feature type="transmembrane region" description="Helical" evidence="8">
    <location>
        <begin position="73"/>
        <end position="96"/>
    </location>
</feature>
<gene>
    <name evidence="10" type="ORF">ABH943_004918</name>
</gene>
<dbReference type="Proteomes" id="UP001620514">
    <property type="component" value="Unassembled WGS sequence"/>
</dbReference>
<dbReference type="Pfam" id="PF00528">
    <property type="entry name" value="BPD_transp_1"/>
    <property type="match status" value="1"/>
</dbReference>
<feature type="transmembrane region" description="Helical" evidence="8">
    <location>
        <begin position="138"/>
        <end position="157"/>
    </location>
</feature>
<evidence type="ECO:0000313" key="11">
    <source>
        <dbReference type="Proteomes" id="UP001620514"/>
    </source>
</evidence>
<evidence type="ECO:0000256" key="3">
    <source>
        <dbReference type="ARBA" id="ARBA00022475"/>
    </source>
</evidence>
<protein>
    <submittedName>
        <fullName evidence="10">Spermidine/putrescine transport system permease protein</fullName>
    </submittedName>
</protein>
<keyword evidence="5 8" id="KW-0812">Transmembrane</keyword>
<dbReference type="PANTHER" id="PTHR43357:SF4">
    <property type="entry name" value="INNER MEMBRANE ABC TRANSPORTER PERMEASE PROTEIN YDCV"/>
    <property type="match status" value="1"/>
</dbReference>
<dbReference type="RefSeq" id="WP_404609965.1">
    <property type="nucleotide sequence ID" value="NZ_JBIYDN010000016.1"/>
</dbReference>
<evidence type="ECO:0000256" key="8">
    <source>
        <dbReference type="RuleBase" id="RU363032"/>
    </source>
</evidence>